<evidence type="ECO:0000313" key="4">
    <source>
        <dbReference type="EMBL" id="AKF04335.1"/>
    </source>
</evidence>
<feature type="domain" description="EF-hand" evidence="3">
    <location>
        <begin position="456"/>
        <end position="482"/>
    </location>
</feature>
<keyword evidence="2" id="KW-0547">Nucleotide-binding</keyword>
<dbReference type="AlphaFoldDB" id="A0A0F6YG31"/>
<dbReference type="PANTHER" id="PTHR11575">
    <property type="entry name" value="5'-NUCLEOTIDASE-RELATED"/>
    <property type="match status" value="1"/>
</dbReference>
<dbReference type="InterPro" id="IPR008334">
    <property type="entry name" value="5'-Nucleotdase_C"/>
</dbReference>
<dbReference type="GO" id="GO:0000166">
    <property type="term" value="F:nucleotide binding"/>
    <property type="evidence" value="ECO:0007669"/>
    <property type="project" value="UniProtKB-KW"/>
</dbReference>
<dbReference type="InterPro" id="IPR011992">
    <property type="entry name" value="EF-hand-dom_pair"/>
</dbReference>
<evidence type="ECO:0000256" key="1">
    <source>
        <dbReference type="ARBA" id="ARBA00022729"/>
    </source>
</evidence>
<dbReference type="Gene3D" id="3.60.21.10">
    <property type="match status" value="1"/>
</dbReference>
<dbReference type="STRING" id="927083.DB32_001484"/>
<accession>A0A0F6YG31</accession>
<dbReference type="OrthoDB" id="9803927at2"/>
<keyword evidence="5" id="KW-1185">Reference proteome</keyword>
<sequence length="512" mass="55089">MTLRARLRIVAVNDVYSLDHLPRLVSLVRHHATHDPADRMLVVVAGDFVAPSVLSSLDSGRGMVDCLRHVPITHAILGNHEDDIEVDQLRARLHELRATVLLSNVHGLDESFPKTEVLDVAGVRVGLVGVTSGEPSLYRRPPFGGARVDPANETARRLADELLASGCACVLPITHQRADQDRALARTTPPFPVILGGHEHDGLLERIGATWLAKAPSDAVRATVIDLVWTSGTFPEVHARFEAVADHPEDDAMRARVDQHLSLVRDLETATVAILPPGVTLSSIGSRVRQTSMGTLICSRLRDALEADGAIFNGGGIRGARKHRGRLTYGDLQGELPFDNEVVVAPLPGAVLRDAIATSRAHAPVESGGFLQVDDRMIVDARHQLVQVAGAPFDPARIYRIALVRSFFDGMDEIEPLVRFAAAHPDEIPTATTGREVKAALVSAFCTTLWAQLGGFDAIDRDDDGAVTRDEVAGAIGRAVGAPSESAARVVIDALDRDDDGRLTPDETGDER</sequence>
<dbReference type="PROSITE" id="PS00018">
    <property type="entry name" value="EF_HAND_1"/>
    <property type="match status" value="1"/>
</dbReference>
<dbReference type="EMBL" id="CP011125">
    <property type="protein sequence ID" value="AKF04335.1"/>
    <property type="molecule type" value="Genomic_DNA"/>
</dbReference>
<dbReference type="InterPro" id="IPR018247">
    <property type="entry name" value="EF_Hand_1_Ca_BS"/>
</dbReference>
<dbReference type="RefSeq" id="WP_053231687.1">
    <property type="nucleotide sequence ID" value="NZ_CP011125.1"/>
</dbReference>
<dbReference type="Pfam" id="PF02872">
    <property type="entry name" value="5_nucleotid_C"/>
    <property type="match status" value="1"/>
</dbReference>
<dbReference type="SUPFAM" id="SSF56300">
    <property type="entry name" value="Metallo-dependent phosphatases"/>
    <property type="match status" value="1"/>
</dbReference>
<dbReference type="InterPro" id="IPR029052">
    <property type="entry name" value="Metallo-depent_PP-like"/>
</dbReference>
<gene>
    <name evidence="4" type="ORF">DB32_001484</name>
</gene>
<evidence type="ECO:0000259" key="3">
    <source>
        <dbReference type="PROSITE" id="PS50222"/>
    </source>
</evidence>
<name>A0A0F6YG31_9BACT</name>
<dbReference type="SUPFAM" id="SSF47473">
    <property type="entry name" value="EF-hand"/>
    <property type="match status" value="1"/>
</dbReference>
<dbReference type="GO" id="GO:0009166">
    <property type="term" value="P:nucleotide catabolic process"/>
    <property type="evidence" value="ECO:0007669"/>
    <property type="project" value="InterPro"/>
</dbReference>
<dbReference type="PROSITE" id="PS50222">
    <property type="entry name" value="EF_HAND_2"/>
    <property type="match status" value="1"/>
</dbReference>
<dbReference type="Gene3D" id="1.10.238.10">
    <property type="entry name" value="EF-hand"/>
    <property type="match status" value="1"/>
</dbReference>
<dbReference type="InterPro" id="IPR006179">
    <property type="entry name" value="5_nucleotidase/apyrase"/>
</dbReference>
<dbReference type="InterPro" id="IPR002048">
    <property type="entry name" value="EF_hand_dom"/>
</dbReference>
<organism evidence="4 5">
    <name type="scientific">Sandaracinus amylolyticus</name>
    <dbReference type="NCBI Taxonomy" id="927083"/>
    <lineage>
        <taxon>Bacteria</taxon>
        <taxon>Pseudomonadati</taxon>
        <taxon>Myxococcota</taxon>
        <taxon>Polyangia</taxon>
        <taxon>Polyangiales</taxon>
        <taxon>Sandaracinaceae</taxon>
        <taxon>Sandaracinus</taxon>
    </lineage>
</organism>
<comment type="similarity">
    <text evidence="2">Belongs to the 5'-nucleotidase family.</text>
</comment>
<dbReference type="SUPFAM" id="SSF55816">
    <property type="entry name" value="5'-nucleotidase (syn. UDP-sugar hydrolase), C-terminal domain"/>
    <property type="match status" value="1"/>
</dbReference>
<evidence type="ECO:0000313" key="5">
    <source>
        <dbReference type="Proteomes" id="UP000034883"/>
    </source>
</evidence>
<protein>
    <submittedName>
        <fullName evidence="4">5'-nucleotidase</fullName>
    </submittedName>
</protein>
<keyword evidence="1" id="KW-0732">Signal</keyword>
<dbReference type="Pfam" id="PF00149">
    <property type="entry name" value="Metallophos"/>
    <property type="match status" value="1"/>
</dbReference>
<evidence type="ECO:0000256" key="2">
    <source>
        <dbReference type="RuleBase" id="RU362119"/>
    </source>
</evidence>
<dbReference type="PANTHER" id="PTHR11575:SF48">
    <property type="entry name" value="5'-NUCLEOTIDASE"/>
    <property type="match status" value="1"/>
</dbReference>
<dbReference type="InterPro" id="IPR036907">
    <property type="entry name" value="5'-Nucleotdase_C_sf"/>
</dbReference>
<reference evidence="4 5" key="1">
    <citation type="submission" date="2015-03" db="EMBL/GenBank/DDBJ databases">
        <title>Genome assembly of Sandaracinus amylolyticus DSM 53668.</title>
        <authorList>
            <person name="Sharma G."/>
            <person name="Subramanian S."/>
        </authorList>
    </citation>
    <scope>NUCLEOTIDE SEQUENCE [LARGE SCALE GENOMIC DNA]</scope>
    <source>
        <strain evidence="4 5">DSM 53668</strain>
    </source>
</reference>
<dbReference type="Gene3D" id="3.90.780.10">
    <property type="entry name" value="5'-Nucleotidase, C-terminal domain"/>
    <property type="match status" value="1"/>
</dbReference>
<dbReference type="CDD" id="cd00051">
    <property type="entry name" value="EFh"/>
    <property type="match status" value="1"/>
</dbReference>
<dbReference type="Proteomes" id="UP000034883">
    <property type="component" value="Chromosome"/>
</dbReference>
<dbReference type="GO" id="GO:0005509">
    <property type="term" value="F:calcium ion binding"/>
    <property type="evidence" value="ECO:0007669"/>
    <property type="project" value="InterPro"/>
</dbReference>
<dbReference type="KEGG" id="samy:DB32_001484"/>
<proteinExistence type="inferred from homology"/>
<dbReference type="GO" id="GO:0016787">
    <property type="term" value="F:hydrolase activity"/>
    <property type="evidence" value="ECO:0007669"/>
    <property type="project" value="UniProtKB-KW"/>
</dbReference>
<keyword evidence="2" id="KW-0378">Hydrolase</keyword>
<dbReference type="PRINTS" id="PR01607">
    <property type="entry name" value="APYRASEFAMLY"/>
</dbReference>
<dbReference type="InterPro" id="IPR004843">
    <property type="entry name" value="Calcineurin-like_PHP"/>
</dbReference>